<keyword evidence="2" id="KW-0614">Plasmid</keyword>
<evidence type="ECO:0000313" key="3">
    <source>
        <dbReference type="Proteomes" id="UP001057532"/>
    </source>
</evidence>
<dbReference type="SUPFAM" id="SSF52540">
    <property type="entry name" value="P-loop containing nucleoside triphosphate hydrolases"/>
    <property type="match status" value="1"/>
</dbReference>
<sequence length="277" mass="31766">MGSFKAIEFPLLNKVHKLPDKCSRCGNQLIQVGDKEPFCQYCQLKSIKEKDSKIINDYQKSKRKRFTTEVLKRDSIIEDQALLNASFDNYDASVSQEATENLDKAKRLAIQYSKLDSPFNTVLSGVAGRGKSHLSLSMLKYINKHAKEPVSCLYVDIAEMLQRIKASFNYREANKYSEDNMTRLCGNADFLVIDDLGSEATFKQKDEEATNFSQRLLFNIMQRRQDKSTIITTNLSSSQMGSIYNPKIVSRLFKNLNGHVIKFTEKTPDQRRKDNLF</sequence>
<proteinExistence type="predicted"/>
<dbReference type="Gene3D" id="3.40.50.300">
    <property type="entry name" value="P-loop containing nucleotide triphosphate hydrolases"/>
    <property type="match status" value="1"/>
</dbReference>
<feature type="domain" description="IstB-like ATP-binding" evidence="1">
    <location>
        <begin position="105"/>
        <end position="245"/>
    </location>
</feature>
<dbReference type="GO" id="GO:0005524">
    <property type="term" value="F:ATP binding"/>
    <property type="evidence" value="ECO:0007669"/>
    <property type="project" value="UniProtKB-KW"/>
</dbReference>
<dbReference type="InterPro" id="IPR002611">
    <property type="entry name" value="IstB_ATP-bd"/>
</dbReference>
<dbReference type="InterPro" id="IPR027417">
    <property type="entry name" value="P-loop_NTPase"/>
</dbReference>
<geneLocation type="plasmid" evidence="2 3">
    <name>punnamed</name>
</geneLocation>
<reference evidence="2" key="1">
    <citation type="submission" date="2022-05" db="EMBL/GenBank/DDBJ databases">
        <authorList>
            <person name="Oliphant S.A."/>
            <person name="Watson-Haigh N.S."/>
            <person name="Sumby K.M."/>
            <person name="Gardner J.M."/>
            <person name="Jiranek V."/>
        </authorList>
    </citation>
    <scope>NUCLEOTIDE SEQUENCE</scope>
    <source>
        <strain evidence="2">Ru20-1</strain>
        <plasmid evidence="2">punnamed</plasmid>
    </source>
</reference>
<dbReference type="RefSeq" id="WP_252780860.1">
    <property type="nucleotide sequence ID" value="NZ_CP097479.1"/>
</dbReference>
<name>A0ABY5C6G4_9LACO</name>
<protein>
    <submittedName>
        <fullName evidence="2">ATP-binding protein</fullName>
    </submittedName>
</protein>
<dbReference type="PANTHER" id="PTHR30050">
    <property type="entry name" value="CHROMOSOMAL REPLICATION INITIATOR PROTEIN DNAA"/>
    <property type="match status" value="1"/>
</dbReference>
<accession>A0ABY5C6G4</accession>
<dbReference type="PANTHER" id="PTHR30050:SF4">
    <property type="entry name" value="ATP-BINDING PROTEIN RV3427C IN INSERTION SEQUENCE-RELATED"/>
    <property type="match status" value="1"/>
</dbReference>
<evidence type="ECO:0000259" key="1">
    <source>
        <dbReference type="Pfam" id="PF01695"/>
    </source>
</evidence>
<organism evidence="2 3">
    <name type="scientific">Fructilactobacillus ixorae</name>
    <dbReference type="NCBI Taxonomy" id="1750535"/>
    <lineage>
        <taxon>Bacteria</taxon>
        <taxon>Bacillati</taxon>
        <taxon>Bacillota</taxon>
        <taxon>Bacilli</taxon>
        <taxon>Lactobacillales</taxon>
        <taxon>Lactobacillaceae</taxon>
        <taxon>Fructilactobacillus</taxon>
    </lineage>
</organism>
<keyword evidence="2" id="KW-0067">ATP-binding</keyword>
<gene>
    <name evidence="2" type="ORF">M8332_07070</name>
</gene>
<dbReference type="EMBL" id="CP097479">
    <property type="protein sequence ID" value="USS93977.1"/>
    <property type="molecule type" value="Genomic_DNA"/>
</dbReference>
<dbReference type="Pfam" id="PF01695">
    <property type="entry name" value="IstB_IS21"/>
    <property type="match status" value="1"/>
</dbReference>
<dbReference type="Proteomes" id="UP001057532">
    <property type="component" value="Plasmid punnamed"/>
</dbReference>
<evidence type="ECO:0000313" key="2">
    <source>
        <dbReference type="EMBL" id="USS93977.1"/>
    </source>
</evidence>
<keyword evidence="3" id="KW-1185">Reference proteome</keyword>
<keyword evidence="2" id="KW-0547">Nucleotide-binding</keyword>